<feature type="domain" description="DUF7708" evidence="2">
    <location>
        <begin position="19"/>
        <end position="167"/>
    </location>
</feature>
<dbReference type="Proteomes" id="UP001055172">
    <property type="component" value="Unassembled WGS sequence"/>
</dbReference>
<dbReference type="Pfam" id="PF24809">
    <property type="entry name" value="DUF7708"/>
    <property type="match status" value="1"/>
</dbReference>
<reference evidence="3 4" key="1">
    <citation type="submission" date="2021-07" db="EMBL/GenBank/DDBJ databases">
        <title>Genome data of Colletotrichum spaethianum.</title>
        <authorList>
            <person name="Utami Y.D."/>
            <person name="Hiruma K."/>
        </authorList>
    </citation>
    <scope>NUCLEOTIDE SEQUENCE [LARGE SCALE GENOMIC DNA]</scope>
    <source>
        <strain evidence="3 4">MAFF 242679</strain>
    </source>
</reference>
<dbReference type="AlphaFoldDB" id="A0AA37GBL0"/>
<proteinExistence type="predicted"/>
<sequence>MRDSFIKYSDERRHPGAKKWFQRVVSRAHHYGNIVDVFVQHNPEYTALAWGAMKLVIVDAYKAAQNHENTICFLAKTLSQIAACLPRVELATILYPTNRMREAVGTLYASLLRFFIRAREWCSEGSVRHLIHSITRPVELRYRDLLEDITAASREIDQLASSGARVEIREMNSKLNDVISKLDSFHAMHSSALVDTNQRLSDLQFSQIMSHLSAGRLGDPLRAIRFHQSMQRRLAGSRAFEVTNKFWQSRKLNEWSSLPESRLAVLNGNFRARFAMRNFSVNIIQQLRSKHIPVLWVLAGPGDENEMGRVSVVDLFKHLVFQALKLDQGSASENSLSLQCGRFHRATSEHDWLQLLGSALSQVQSQVYLVIDLSTLDRSLDPAATFSWLTAFCNLFEEIKVRSPRSQIKVLLFNDGASNLTTEAESARWDVSVPVKVTQTPVRRRKKLDRSMSARPKRGYSVI</sequence>
<evidence type="ECO:0000259" key="2">
    <source>
        <dbReference type="Pfam" id="PF24809"/>
    </source>
</evidence>
<keyword evidence="4" id="KW-1185">Reference proteome</keyword>
<organism evidence="3 4">
    <name type="scientific">Colletotrichum liriopes</name>
    <dbReference type="NCBI Taxonomy" id="708192"/>
    <lineage>
        <taxon>Eukaryota</taxon>
        <taxon>Fungi</taxon>
        <taxon>Dikarya</taxon>
        <taxon>Ascomycota</taxon>
        <taxon>Pezizomycotina</taxon>
        <taxon>Sordariomycetes</taxon>
        <taxon>Hypocreomycetidae</taxon>
        <taxon>Glomerellales</taxon>
        <taxon>Glomerellaceae</taxon>
        <taxon>Colletotrichum</taxon>
        <taxon>Colletotrichum spaethianum species complex</taxon>
    </lineage>
</organism>
<gene>
    <name evidence="3" type="ORF">ColLi_00708</name>
</gene>
<feature type="region of interest" description="Disordered" evidence="1">
    <location>
        <begin position="444"/>
        <end position="463"/>
    </location>
</feature>
<dbReference type="InterPro" id="IPR056125">
    <property type="entry name" value="DUF7708"/>
</dbReference>
<comment type="caution">
    <text evidence="3">The sequence shown here is derived from an EMBL/GenBank/DDBJ whole genome shotgun (WGS) entry which is preliminary data.</text>
</comment>
<dbReference type="EMBL" id="BPPX01000001">
    <property type="protein sequence ID" value="GJC77870.1"/>
    <property type="molecule type" value="Genomic_DNA"/>
</dbReference>
<accession>A0AA37GBL0</accession>
<evidence type="ECO:0000313" key="4">
    <source>
        <dbReference type="Proteomes" id="UP001055172"/>
    </source>
</evidence>
<evidence type="ECO:0000313" key="3">
    <source>
        <dbReference type="EMBL" id="GJC77870.1"/>
    </source>
</evidence>
<protein>
    <recommendedName>
        <fullName evidence="2">DUF7708 domain-containing protein</fullName>
    </recommendedName>
</protein>
<evidence type="ECO:0000256" key="1">
    <source>
        <dbReference type="SAM" id="MobiDB-lite"/>
    </source>
</evidence>
<name>A0AA37GBL0_9PEZI</name>